<comment type="caution">
    <text evidence="5">The sequence shown here is derived from an EMBL/GenBank/DDBJ whole genome shotgun (WGS) entry which is preliminary data.</text>
</comment>
<feature type="domain" description="Bacillithiol biosynthesis BshC N-terminal Rossmann-like" evidence="3">
    <location>
        <begin position="1"/>
        <end position="380"/>
    </location>
</feature>
<evidence type="ECO:0000313" key="5">
    <source>
        <dbReference type="EMBL" id="GGG69857.1"/>
    </source>
</evidence>
<proteinExistence type="inferred from homology"/>
<keyword evidence="6" id="KW-1185">Reference proteome</keyword>
<dbReference type="AlphaFoldDB" id="A0A917H898"/>
<dbReference type="Proteomes" id="UP000622860">
    <property type="component" value="Unassembled WGS sequence"/>
</dbReference>
<accession>A0A917H898</accession>
<organism evidence="5 6">
    <name type="scientific">Virgibacillus oceani</name>
    <dbReference type="NCBI Taxonomy" id="1479511"/>
    <lineage>
        <taxon>Bacteria</taxon>
        <taxon>Bacillati</taxon>
        <taxon>Bacillota</taxon>
        <taxon>Bacilli</taxon>
        <taxon>Bacillales</taxon>
        <taxon>Bacillaceae</taxon>
        <taxon>Virgibacillus</taxon>
    </lineage>
</organism>
<gene>
    <name evidence="2 5" type="primary">bshC</name>
    <name evidence="5" type="ORF">GCM10011398_12330</name>
</gene>
<dbReference type="Pfam" id="PF24850">
    <property type="entry name" value="CC_BshC"/>
    <property type="match status" value="1"/>
</dbReference>
<comment type="function">
    <text evidence="2">Involved in bacillithiol (BSH) biosynthesis. May catalyze the last step of the pathway, the addition of cysteine to glucosamine malate (GlcN-Mal) to generate BSH.</text>
</comment>
<dbReference type="EMBL" id="BMFR01000003">
    <property type="protein sequence ID" value="GGG69857.1"/>
    <property type="molecule type" value="Genomic_DNA"/>
</dbReference>
<dbReference type="InterPro" id="IPR011199">
    <property type="entry name" value="Bacillithiol_biosynth_BshC"/>
</dbReference>
<dbReference type="NCBIfam" id="TIGR03998">
    <property type="entry name" value="thiol_BshC"/>
    <property type="match status" value="1"/>
</dbReference>
<reference evidence="5" key="1">
    <citation type="journal article" date="2014" name="Int. J. Syst. Evol. Microbiol.">
        <title>Complete genome sequence of Corynebacterium casei LMG S-19264T (=DSM 44701T), isolated from a smear-ripened cheese.</title>
        <authorList>
            <consortium name="US DOE Joint Genome Institute (JGI-PGF)"/>
            <person name="Walter F."/>
            <person name="Albersmeier A."/>
            <person name="Kalinowski J."/>
            <person name="Ruckert C."/>
        </authorList>
    </citation>
    <scope>NUCLEOTIDE SEQUENCE</scope>
    <source>
        <strain evidence="5">CGMCC 1.12754</strain>
    </source>
</reference>
<dbReference type="InterPro" id="IPR055398">
    <property type="entry name" value="Rossmann-like_BshC"/>
</dbReference>
<dbReference type="RefSeq" id="WP_188454492.1">
    <property type="nucleotide sequence ID" value="NZ_BMFR01000003.1"/>
</dbReference>
<dbReference type="InterPro" id="IPR055399">
    <property type="entry name" value="CC_BshC"/>
</dbReference>
<evidence type="ECO:0000313" key="6">
    <source>
        <dbReference type="Proteomes" id="UP000622860"/>
    </source>
</evidence>
<protein>
    <recommendedName>
        <fullName evidence="2">Putative cysteine ligase BshC</fullName>
        <ecNumber evidence="2">6.-.-.-</ecNumber>
    </recommendedName>
</protein>
<dbReference type="HAMAP" id="MF_01867">
    <property type="entry name" value="BshC"/>
    <property type="match status" value="1"/>
</dbReference>
<evidence type="ECO:0000256" key="1">
    <source>
        <dbReference type="ARBA" id="ARBA00022598"/>
    </source>
</evidence>
<dbReference type="Pfam" id="PF10079">
    <property type="entry name" value="Rossmann-like_BshC"/>
    <property type="match status" value="1"/>
</dbReference>
<evidence type="ECO:0000256" key="2">
    <source>
        <dbReference type="HAMAP-Rule" id="MF_01867"/>
    </source>
</evidence>
<evidence type="ECO:0000259" key="4">
    <source>
        <dbReference type="Pfam" id="PF24850"/>
    </source>
</evidence>
<reference evidence="5" key="2">
    <citation type="submission" date="2020-09" db="EMBL/GenBank/DDBJ databases">
        <authorList>
            <person name="Sun Q."/>
            <person name="Zhou Y."/>
        </authorList>
    </citation>
    <scope>NUCLEOTIDE SEQUENCE</scope>
    <source>
        <strain evidence="5">CGMCC 1.12754</strain>
    </source>
</reference>
<comment type="similarity">
    <text evidence="2">Belongs to the BshC family.</text>
</comment>
<feature type="domain" description="Bacillithiol biosynthesis BshC C-terminal coiled-coil" evidence="4">
    <location>
        <begin position="383"/>
        <end position="541"/>
    </location>
</feature>
<sequence length="541" mass="63029">MRIDPIQIQKQSKLITDYRNSEENIMQYFDYLPFEKTTYQDRIKDLKERKFNRKKLSEALKIMNHNWEAPKATYENIERLTDENSVVVIGGQQAGLLTGPMYSINKLISIIQLARQQEEELQLPVIPVFWIAGEDHDFDEINHIFLPDVPKMKKYKLLQRVLGKKSVGHIPKDETYANQWLTSVFEQLKETEHTKHLFATVKDCLDKADNYVDFFARLIYQIFDDEGVVLVDSSNPEIRKLENDSFVNLLELQPEISKGVYDNERRLKQKGYTISLGVLENDAHIFYHKNGERVLLVRNDSGDWVGKQNEVLLTMKELITIAKEKPELLSNNVVTRPLMQELLFPSLAFIGGPGEISYWSALKPVFQAFKINMPPVIPRLSYTFVERNVEKLLMKYDLTGEYAVNYGVESERDQWLAAKNDPPIPQVAKGIKEAIDEAHRPLREAAKSIRSDLGDLADKNLNYLFCDIEFLEDRLMKEMKEKYAKELYEFNVINTVLRPNGGLQERMWNPLPWINDYGVQFIKDLTKANCSFENEHYLVYL</sequence>
<evidence type="ECO:0000259" key="3">
    <source>
        <dbReference type="Pfam" id="PF10079"/>
    </source>
</evidence>
<name>A0A917H898_9BACI</name>
<dbReference type="GO" id="GO:0016874">
    <property type="term" value="F:ligase activity"/>
    <property type="evidence" value="ECO:0007669"/>
    <property type="project" value="UniProtKB-UniRule"/>
</dbReference>
<dbReference type="PIRSF" id="PIRSF012535">
    <property type="entry name" value="UCP012535"/>
    <property type="match status" value="1"/>
</dbReference>
<keyword evidence="1 2" id="KW-0436">Ligase</keyword>
<dbReference type="EC" id="6.-.-.-" evidence="2"/>